<dbReference type="InterPro" id="IPR034904">
    <property type="entry name" value="FSCA_dom_sf"/>
</dbReference>
<dbReference type="InterPro" id="IPR002744">
    <property type="entry name" value="MIP18-like"/>
</dbReference>
<dbReference type="CDD" id="cd02037">
    <property type="entry name" value="Mrp_NBP35"/>
    <property type="match status" value="1"/>
</dbReference>
<dbReference type="EMBL" id="JBHTCO010000043">
    <property type="protein sequence ID" value="MFC7395254.1"/>
    <property type="molecule type" value="Genomic_DNA"/>
</dbReference>
<keyword evidence="6 8" id="KW-0408">Iron</keyword>
<evidence type="ECO:0000256" key="7">
    <source>
        <dbReference type="ARBA" id="ARBA00023014"/>
    </source>
</evidence>
<evidence type="ECO:0000256" key="3">
    <source>
        <dbReference type="ARBA" id="ARBA00022723"/>
    </source>
</evidence>
<dbReference type="PANTHER" id="PTHR42961">
    <property type="entry name" value="IRON-SULFUR PROTEIN NUBPL"/>
    <property type="match status" value="1"/>
</dbReference>
<reference evidence="11" key="1">
    <citation type="journal article" date="2019" name="Int. J. Syst. Evol. Microbiol.">
        <title>The Global Catalogue of Microorganisms (GCM) 10K type strain sequencing project: providing services to taxonomists for standard genome sequencing and annotation.</title>
        <authorList>
            <consortium name="The Broad Institute Genomics Platform"/>
            <consortium name="The Broad Institute Genome Sequencing Center for Infectious Disease"/>
            <person name="Wu L."/>
            <person name="Ma J."/>
        </authorList>
    </citation>
    <scope>NUCLEOTIDE SEQUENCE [LARGE SCALE GENOMIC DNA]</scope>
    <source>
        <strain evidence="11">CGMCC 1.16305</strain>
    </source>
</reference>
<dbReference type="PROSITE" id="PS01215">
    <property type="entry name" value="MRP"/>
    <property type="match status" value="1"/>
</dbReference>
<evidence type="ECO:0000313" key="11">
    <source>
        <dbReference type="Proteomes" id="UP001596505"/>
    </source>
</evidence>
<feature type="binding site" evidence="8">
    <location>
        <begin position="121"/>
        <end position="128"/>
    </location>
    <ligand>
        <name>ATP</name>
        <dbReference type="ChEBI" id="CHEBI:30616"/>
    </ligand>
</feature>
<comment type="caution">
    <text evidence="10">The sequence shown here is derived from an EMBL/GenBank/DDBJ whole genome shotgun (WGS) entry which is preliminary data.</text>
</comment>
<organism evidence="10 11">
    <name type="scientific">Scopulibacillus cellulosilyticus</name>
    <dbReference type="NCBI Taxonomy" id="2665665"/>
    <lineage>
        <taxon>Bacteria</taxon>
        <taxon>Bacillati</taxon>
        <taxon>Bacillota</taxon>
        <taxon>Bacilli</taxon>
        <taxon>Bacillales</taxon>
        <taxon>Sporolactobacillaceae</taxon>
        <taxon>Scopulibacillus</taxon>
    </lineage>
</organism>
<dbReference type="SUPFAM" id="SSF52540">
    <property type="entry name" value="P-loop containing nucleoside triphosphate hydrolases"/>
    <property type="match status" value="1"/>
</dbReference>
<dbReference type="Pfam" id="PF01883">
    <property type="entry name" value="FeS_assembly_P"/>
    <property type="match status" value="1"/>
</dbReference>
<dbReference type="Gene3D" id="3.40.50.300">
    <property type="entry name" value="P-loop containing nucleotide triphosphate hydrolases"/>
    <property type="match status" value="1"/>
</dbReference>
<comment type="similarity">
    <text evidence="8">Belongs to the Mrp/NBP35 ATP-binding proteins family.</text>
</comment>
<keyword evidence="4 8" id="KW-0547">Nucleotide-binding</keyword>
<protein>
    <recommendedName>
        <fullName evidence="8">Iron-sulfur cluster carrier protein</fullName>
    </recommendedName>
</protein>
<sequence>MLTKGKVLRALKQVEEPDLRQNIVDLNIVKSIKIKRKNIDLDLSLITQGYSSKKANFEEKIKEVLSSIGAKSISLRFNTMTKKEQADLAEKLKGSKIASNTQGPSLMNRNSQTTFIAVSSGKGGVGKSTVTVNLAVALANQGWRVGLIDADIYGYSVPQMMGITEKPLMIDSLTLPVEKYGVKVISMGFFNQPEEPVMWRGPMLGKTLRYFFEGVYWPKLDYMLIDLPPGTGDIALDIHTMLPRSKDIIVSTPQTTASHIAERAGSMAIRNKRELIGVVENMSYLLLATGEKEYIFGKNGATELANSLDTELLVQVPIGAPNHQSFDSNDAYAVYHSESVHGEIFGELADKVILKTSYSKAVQEVQ</sequence>
<accession>A0ABW2Q0T8</accession>
<dbReference type="Pfam" id="PF10609">
    <property type="entry name" value="ParA"/>
    <property type="match status" value="1"/>
</dbReference>
<gene>
    <name evidence="10" type="ORF">ACFQRG_20300</name>
</gene>
<evidence type="ECO:0000256" key="5">
    <source>
        <dbReference type="ARBA" id="ARBA00022840"/>
    </source>
</evidence>
<keyword evidence="11" id="KW-1185">Reference proteome</keyword>
<keyword evidence="8" id="KW-0378">Hydrolase</keyword>
<comment type="subunit">
    <text evidence="8">Homodimer.</text>
</comment>
<dbReference type="Proteomes" id="UP001596505">
    <property type="component" value="Unassembled WGS sequence"/>
</dbReference>
<evidence type="ECO:0000313" key="10">
    <source>
        <dbReference type="EMBL" id="MFC7395254.1"/>
    </source>
</evidence>
<keyword evidence="3 8" id="KW-0479">Metal-binding</keyword>
<feature type="domain" description="MIP18 family-like" evidence="9">
    <location>
        <begin position="6"/>
        <end position="67"/>
    </location>
</feature>
<dbReference type="InterPro" id="IPR000808">
    <property type="entry name" value="Mrp-like_CS"/>
</dbReference>
<comment type="similarity">
    <text evidence="2">In the C-terminal section; belongs to the Mrp/NBP35 ATP-binding proteins family.</text>
</comment>
<evidence type="ECO:0000259" key="9">
    <source>
        <dbReference type="Pfam" id="PF01883"/>
    </source>
</evidence>
<evidence type="ECO:0000256" key="8">
    <source>
        <dbReference type="HAMAP-Rule" id="MF_02040"/>
    </source>
</evidence>
<comment type="function">
    <text evidence="8">Binds and transfers iron-sulfur (Fe-S) clusters to target apoproteins. Can hydrolyze ATP.</text>
</comment>
<keyword evidence="7 8" id="KW-0411">Iron-sulfur</keyword>
<name>A0ABW2Q0T8_9BACL</name>
<dbReference type="SUPFAM" id="SSF117916">
    <property type="entry name" value="Fe-S cluster assembly (FSCA) domain-like"/>
    <property type="match status" value="1"/>
</dbReference>
<dbReference type="PANTHER" id="PTHR42961:SF2">
    <property type="entry name" value="IRON-SULFUR PROTEIN NUBPL"/>
    <property type="match status" value="1"/>
</dbReference>
<dbReference type="InterPro" id="IPR019591">
    <property type="entry name" value="Mrp/NBP35_ATP-bd"/>
</dbReference>
<keyword evidence="5 8" id="KW-0067">ATP-binding</keyword>
<dbReference type="Gene3D" id="3.30.300.130">
    <property type="entry name" value="Fe-S cluster assembly (FSCA)"/>
    <property type="match status" value="1"/>
</dbReference>
<dbReference type="HAMAP" id="MF_02040">
    <property type="entry name" value="Mrp_NBP35"/>
    <property type="match status" value="1"/>
</dbReference>
<dbReference type="InterPro" id="IPR027417">
    <property type="entry name" value="P-loop_NTPase"/>
</dbReference>
<evidence type="ECO:0000256" key="6">
    <source>
        <dbReference type="ARBA" id="ARBA00023004"/>
    </source>
</evidence>
<comment type="similarity">
    <text evidence="1">In the N-terminal section; belongs to the MIP18 family.</text>
</comment>
<evidence type="ECO:0000256" key="2">
    <source>
        <dbReference type="ARBA" id="ARBA00008205"/>
    </source>
</evidence>
<evidence type="ECO:0000256" key="4">
    <source>
        <dbReference type="ARBA" id="ARBA00022741"/>
    </source>
</evidence>
<dbReference type="RefSeq" id="WP_380969594.1">
    <property type="nucleotide sequence ID" value="NZ_JBHTCO010000043.1"/>
</dbReference>
<evidence type="ECO:0000256" key="1">
    <source>
        <dbReference type="ARBA" id="ARBA00007352"/>
    </source>
</evidence>
<proteinExistence type="inferred from homology"/>
<dbReference type="InterPro" id="IPR044304">
    <property type="entry name" value="NUBPL-like"/>
</dbReference>
<dbReference type="InterPro" id="IPR033756">
    <property type="entry name" value="YlxH/NBP35"/>
</dbReference>